<dbReference type="PANTHER" id="PTHR43135:SF3">
    <property type="entry name" value="ALPHA-D-RIBOSE 1-METHYLPHOSPHONATE 5-TRIPHOSPHATE DIPHOSPHATASE"/>
    <property type="match status" value="1"/>
</dbReference>
<dbReference type="InterPro" id="IPR006680">
    <property type="entry name" value="Amidohydro-rel"/>
</dbReference>
<evidence type="ECO:0000313" key="3">
    <source>
        <dbReference type="Proteomes" id="UP001595906"/>
    </source>
</evidence>
<reference evidence="3" key="1">
    <citation type="journal article" date="2019" name="Int. J. Syst. Evol. Microbiol.">
        <title>The Global Catalogue of Microorganisms (GCM) 10K type strain sequencing project: providing services to taxonomists for standard genome sequencing and annotation.</title>
        <authorList>
            <consortium name="The Broad Institute Genomics Platform"/>
            <consortium name="The Broad Institute Genome Sequencing Center for Infectious Disease"/>
            <person name="Wu L."/>
            <person name="Ma J."/>
        </authorList>
    </citation>
    <scope>NUCLEOTIDE SEQUENCE [LARGE SCALE GENOMIC DNA]</scope>
    <source>
        <strain evidence="3">CECT 8010</strain>
    </source>
</reference>
<dbReference type="Proteomes" id="UP001595906">
    <property type="component" value="Unassembled WGS sequence"/>
</dbReference>
<dbReference type="SUPFAM" id="SSF51556">
    <property type="entry name" value="Metallo-dependent hydrolases"/>
    <property type="match status" value="1"/>
</dbReference>
<dbReference type="NCBIfam" id="NF011987">
    <property type="entry name" value="PRK15446.2-3"/>
    <property type="match status" value="1"/>
</dbReference>
<name>A0ABV8PYJ4_9BACT</name>
<dbReference type="InterPro" id="IPR011059">
    <property type="entry name" value="Metal-dep_hydrolase_composite"/>
</dbReference>
<dbReference type="NCBIfam" id="NF011990">
    <property type="entry name" value="PRK15446.2-6"/>
    <property type="match status" value="1"/>
</dbReference>
<protein>
    <submittedName>
        <fullName evidence="2">Alpha-D-ribose 1-methylphosphonate 5-triphosphate diphosphatase</fullName>
        <ecNumber evidence="2">3.6.1.63</ecNumber>
    </submittedName>
</protein>
<dbReference type="InterPro" id="IPR012696">
    <property type="entry name" value="PhnM"/>
</dbReference>
<evidence type="ECO:0000313" key="2">
    <source>
        <dbReference type="EMBL" id="MFC4232521.1"/>
    </source>
</evidence>
<sequence>MQSLLIKNGTIVTPTGILEQSDLLITENLITDFGNAIEDTEGARIIDATDCIVMPGIIDVHTDALDAEIIPRPGADIPIEVAFRELERKMSGCGFTTVYHSMHLGYKVAEYGSRSKYKRREVFETVNKAIKGDTLLNNKIHLRFELTGVDAYDECLEYLEKGYVDMLSVMDHTPGQGQFTKAHFIELSIKSGKTEKQAIEEYEERNSRAVIKDDALANMIKTALSNNISVASHDDDSIERVITMHELGVNICEFPINMETAVYASNIGKHVVGGASNILRGGSLSGNLNIKDAVLAGAVDSLCSDYYPPSIIHAIFKLHQEYGMALHQAINLATLNPAKATGIDTFTGSIDIGKDADIIIVKLIDNMPMVLHTIVKGRVVVSIPSNISYNEALTA</sequence>
<dbReference type="PIRSF" id="PIRSF038971">
    <property type="entry name" value="PhnM"/>
    <property type="match status" value="1"/>
</dbReference>
<dbReference type="RefSeq" id="WP_379014410.1">
    <property type="nucleotide sequence ID" value="NZ_JBHSDC010000022.1"/>
</dbReference>
<dbReference type="InterPro" id="IPR032466">
    <property type="entry name" value="Metal_Hydrolase"/>
</dbReference>
<dbReference type="GO" id="GO:0016787">
    <property type="term" value="F:hydrolase activity"/>
    <property type="evidence" value="ECO:0007669"/>
    <property type="project" value="UniProtKB-KW"/>
</dbReference>
<dbReference type="InterPro" id="IPR051781">
    <property type="entry name" value="Metallo-dep_Hydrolase"/>
</dbReference>
<keyword evidence="2" id="KW-0378">Hydrolase</keyword>
<dbReference type="PANTHER" id="PTHR43135">
    <property type="entry name" value="ALPHA-D-RIBOSE 1-METHYLPHOSPHONATE 5-TRIPHOSPHATE DIPHOSPHATASE"/>
    <property type="match status" value="1"/>
</dbReference>
<keyword evidence="3" id="KW-1185">Reference proteome</keyword>
<accession>A0ABV8PYJ4</accession>
<evidence type="ECO:0000259" key="1">
    <source>
        <dbReference type="Pfam" id="PF01979"/>
    </source>
</evidence>
<dbReference type="EMBL" id="JBHSDC010000022">
    <property type="protein sequence ID" value="MFC4232521.1"/>
    <property type="molecule type" value="Genomic_DNA"/>
</dbReference>
<proteinExistence type="predicted"/>
<dbReference type="EC" id="3.6.1.63" evidence="2"/>
<feature type="domain" description="Amidohydrolase-related" evidence="1">
    <location>
        <begin position="191"/>
        <end position="380"/>
    </location>
</feature>
<dbReference type="SUPFAM" id="SSF51338">
    <property type="entry name" value="Composite domain of metallo-dependent hydrolases"/>
    <property type="match status" value="1"/>
</dbReference>
<dbReference type="NCBIfam" id="NF011984">
    <property type="entry name" value="PRK15446.1-5"/>
    <property type="match status" value="1"/>
</dbReference>
<dbReference type="Gene3D" id="2.30.40.10">
    <property type="entry name" value="Urease, subunit C, domain 1"/>
    <property type="match status" value="2"/>
</dbReference>
<organism evidence="2 3">
    <name type="scientific">Parasediminibacterium paludis</name>
    <dbReference type="NCBI Taxonomy" id="908966"/>
    <lineage>
        <taxon>Bacteria</taxon>
        <taxon>Pseudomonadati</taxon>
        <taxon>Bacteroidota</taxon>
        <taxon>Chitinophagia</taxon>
        <taxon>Chitinophagales</taxon>
        <taxon>Chitinophagaceae</taxon>
        <taxon>Parasediminibacterium</taxon>
    </lineage>
</organism>
<comment type="caution">
    <text evidence="2">The sequence shown here is derived from an EMBL/GenBank/DDBJ whole genome shotgun (WGS) entry which is preliminary data.</text>
</comment>
<dbReference type="Pfam" id="PF01979">
    <property type="entry name" value="Amidohydro_1"/>
    <property type="match status" value="1"/>
</dbReference>
<gene>
    <name evidence="2" type="ORF">ACFOW1_11500</name>
</gene>